<feature type="compositionally biased region" description="Basic and acidic residues" evidence="1">
    <location>
        <begin position="31"/>
        <end position="40"/>
    </location>
</feature>
<dbReference type="Proteomes" id="UP000887566">
    <property type="component" value="Unplaced"/>
</dbReference>
<name>A0A914WY83_9BILA</name>
<feature type="region of interest" description="Disordered" evidence="1">
    <location>
        <begin position="1"/>
        <end position="146"/>
    </location>
</feature>
<dbReference type="WBParaSite" id="PSAMB.scaffold5700size11056.g27180.t1">
    <property type="protein sequence ID" value="PSAMB.scaffold5700size11056.g27180.t1"/>
    <property type="gene ID" value="PSAMB.scaffold5700size11056.g27180"/>
</dbReference>
<feature type="compositionally biased region" description="Basic and acidic residues" evidence="1">
    <location>
        <begin position="111"/>
        <end position="121"/>
    </location>
</feature>
<evidence type="ECO:0000256" key="1">
    <source>
        <dbReference type="SAM" id="MobiDB-lite"/>
    </source>
</evidence>
<accession>A0A914WY83</accession>
<protein>
    <submittedName>
        <fullName evidence="3">Uncharacterized protein</fullName>
    </submittedName>
</protein>
<feature type="compositionally biased region" description="Basic and acidic residues" evidence="1">
    <location>
        <begin position="57"/>
        <end position="67"/>
    </location>
</feature>
<dbReference type="AlphaFoldDB" id="A0A914WY83"/>
<reference evidence="3" key="1">
    <citation type="submission" date="2022-11" db="UniProtKB">
        <authorList>
            <consortium name="WormBaseParasite"/>
        </authorList>
    </citation>
    <scope>IDENTIFICATION</scope>
</reference>
<sequence>MASNSDQPVPSMNELTQMLSQNLQVSQGRTPTEEAPHDAGVELNRSARVKQASQDRAPTEEAPHDAGVELNRSARVKQASQDRAPTEEAPHDAGVELNRSARVKQASQDRAPTEEAPHDAGVELNRSARVKQASQDRAPTEEAPHDAGVELNRSTRVNQVIQDYVQIEEAYHDTSITINESIQRDQSLKWNGAPSDWHDFWLRETGAPPVVWLSTHRFMGKTLPDFSNYPHPPKVPPETKVRYIFNLAKHPQLKLLHTVGYEMYYAGEKEHPTTLQVHYLFVNPKHRAYKADFFASKKEFLCANKDGEYLTYVDGKWYYKPRSENRKYVWVSVAIAEEEIRIDDPNSVRRRLGLPGTMKPFPIEE</sequence>
<organism evidence="2 3">
    <name type="scientific">Plectus sambesii</name>
    <dbReference type="NCBI Taxonomy" id="2011161"/>
    <lineage>
        <taxon>Eukaryota</taxon>
        <taxon>Metazoa</taxon>
        <taxon>Ecdysozoa</taxon>
        <taxon>Nematoda</taxon>
        <taxon>Chromadorea</taxon>
        <taxon>Plectida</taxon>
        <taxon>Plectina</taxon>
        <taxon>Plectoidea</taxon>
        <taxon>Plectidae</taxon>
        <taxon>Plectus</taxon>
    </lineage>
</organism>
<feature type="compositionally biased region" description="Basic and acidic residues" evidence="1">
    <location>
        <begin position="84"/>
        <end position="94"/>
    </location>
</feature>
<keyword evidence="2" id="KW-1185">Reference proteome</keyword>
<evidence type="ECO:0000313" key="3">
    <source>
        <dbReference type="WBParaSite" id="PSAMB.scaffold5700size11056.g27180.t1"/>
    </source>
</evidence>
<feature type="compositionally biased region" description="Polar residues" evidence="1">
    <location>
        <begin position="1"/>
        <end position="30"/>
    </location>
</feature>
<proteinExistence type="predicted"/>
<evidence type="ECO:0000313" key="2">
    <source>
        <dbReference type="Proteomes" id="UP000887566"/>
    </source>
</evidence>